<organism evidence="9 10">
    <name type="scientific">Asanoa hainanensis</name>
    <dbReference type="NCBI Taxonomy" id="560556"/>
    <lineage>
        <taxon>Bacteria</taxon>
        <taxon>Bacillati</taxon>
        <taxon>Actinomycetota</taxon>
        <taxon>Actinomycetes</taxon>
        <taxon>Micromonosporales</taxon>
        <taxon>Micromonosporaceae</taxon>
        <taxon>Asanoa</taxon>
    </lineage>
</organism>
<reference evidence="9 10" key="1">
    <citation type="submission" date="2017-06" db="EMBL/GenBank/DDBJ databases">
        <authorList>
            <person name="Kim H.J."/>
            <person name="Triplett B.A."/>
        </authorList>
    </citation>
    <scope>NUCLEOTIDE SEQUENCE [LARGE SCALE GENOMIC DNA]</scope>
    <source>
        <strain evidence="9 10">CGMCC 4.5593</strain>
    </source>
</reference>
<dbReference type="GO" id="GO:0008932">
    <property type="term" value="F:lytic endotransglycosylase activity"/>
    <property type="evidence" value="ECO:0007669"/>
    <property type="project" value="UniProtKB-UniRule"/>
</dbReference>
<comment type="catalytic activity">
    <reaction evidence="7">
        <text>a peptidoglycan chain = a peptidoglycan chain with N-acetyl-1,6-anhydromuramyl-[peptide] at the reducing end + a peptidoglycan chain with N-acetylglucosamine at the non-reducing end.</text>
        <dbReference type="EC" id="4.2.2.29"/>
    </reaction>
</comment>
<accession>A0A239PG15</accession>
<dbReference type="EMBL" id="FZPH01000029">
    <property type="protein sequence ID" value="SNT65952.1"/>
    <property type="molecule type" value="Genomic_DNA"/>
</dbReference>
<evidence type="ECO:0000313" key="9">
    <source>
        <dbReference type="EMBL" id="SNT65952.1"/>
    </source>
</evidence>
<dbReference type="Gene3D" id="3.30.1490.480">
    <property type="entry name" value="Endolytic murein transglycosylase"/>
    <property type="match status" value="1"/>
</dbReference>
<dbReference type="GO" id="GO:0005886">
    <property type="term" value="C:plasma membrane"/>
    <property type="evidence" value="ECO:0007669"/>
    <property type="project" value="UniProtKB-SubCell"/>
</dbReference>
<feature type="site" description="Important for catalytic activity" evidence="7">
    <location>
        <position position="277"/>
    </location>
</feature>
<evidence type="ECO:0000256" key="3">
    <source>
        <dbReference type="ARBA" id="ARBA00022989"/>
    </source>
</evidence>
<keyword evidence="4 7" id="KW-0472">Membrane</keyword>
<sequence length="404" mass="44179">MTIDDLDLAFEDRADKGRHRRGYRERAAGNGQKKKKRKGGGGKTAVAFVMAFVLLGALGAGAWYGFDRIQGYFTTPDYDGTGTAEKVNVEVKQAQTATDIANTLVKVDVVKSAKAFVEAADADSRSKNIQPGVYGLNKQMSAKAALAVLVDPKKKIVNGVTVPEGLTMLSTFKRLSEQTKIPVKDFQAAAKNVDSFDIPDFWFKRDDKKPVVKSLEGFLFPDTYELPPKPTAKQVLDIMVDRFLTVAGEMKFTDNVEKDRGISPYEALIVASLAQAEAGNKDDLGKIARVAYNRVYVKDMPLQFDVTLNYGLEIAGKKTKASKDMDGDDYADASNKYNSHYYKGLTPTPIDNPGKEALEGAMNPPAGPWLFFVAIDKEGHSAFAETDAQHEANKVKAREAGIIN</sequence>
<evidence type="ECO:0000256" key="6">
    <source>
        <dbReference type="ARBA" id="ARBA00023316"/>
    </source>
</evidence>
<comment type="subcellular location">
    <subcellularLocation>
        <location evidence="7">Cell membrane</location>
        <topology evidence="7">Single-pass membrane protein</topology>
    </subcellularLocation>
</comment>
<protein>
    <recommendedName>
        <fullName evidence="7">Endolytic murein transglycosylase</fullName>
        <ecNumber evidence="7">4.2.2.29</ecNumber>
    </recommendedName>
    <alternativeName>
        <fullName evidence="7">Peptidoglycan lytic transglycosylase</fullName>
    </alternativeName>
    <alternativeName>
        <fullName evidence="7">Peptidoglycan polymerization terminase</fullName>
    </alternativeName>
</protein>
<dbReference type="GO" id="GO:0009252">
    <property type="term" value="P:peptidoglycan biosynthetic process"/>
    <property type="evidence" value="ECO:0007669"/>
    <property type="project" value="UniProtKB-UniRule"/>
</dbReference>
<dbReference type="RefSeq" id="WP_245871441.1">
    <property type="nucleotide sequence ID" value="NZ_FZPH01000029.1"/>
</dbReference>
<keyword evidence="3 7" id="KW-1133">Transmembrane helix</keyword>
<dbReference type="NCBIfam" id="TIGR00247">
    <property type="entry name" value="endolytic transglycosylase MltG"/>
    <property type="match status" value="1"/>
</dbReference>
<evidence type="ECO:0000256" key="8">
    <source>
        <dbReference type="SAM" id="MobiDB-lite"/>
    </source>
</evidence>
<dbReference type="PANTHER" id="PTHR30518:SF2">
    <property type="entry name" value="ENDOLYTIC MUREIN TRANSGLYCOSYLASE"/>
    <property type="match status" value="1"/>
</dbReference>
<feature type="region of interest" description="Disordered" evidence="8">
    <location>
        <begin position="18"/>
        <end position="40"/>
    </location>
</feature>
<dbReference type="HAMAP" id="MF_02065">
    <property type="entry name" value="MltG"/>
    <property type="match status" value="1"/>
</dbReference>
<dbReference type="InterPro" id="IPR003770">
    <property type="entry name" value="MLTG-like"/>
</dbReference>
<feature type="transmembrane region" description="Helical" evidence="7">
    <location>
        <begin position="44"/>
        <end position="66"/>
    </location>
</feature>
<keyword evidence="1 7" id="KW-1003">Cell membrane</keyword>
<keyword evidence="5 7" id="KW-0456">Lyase</keyword>
<evidence type="ECO:0000256" key="1">
    <source>
        <dbReference type="ARBA" id="ARBA00022475"/>
    </source>
</evidence>
<evidence type="ECO:0000256" key="4">
    <source>
        <dbReference type="ARBA" id="ARBA00023136"/>
    </source>
</evidence>
<dbReference type="EC" id="4.2.2.29" evidence="7"/>
<dbReference type="AlphaFoldDB" id="A0A239PG15"/>
<dbReference type="PANTHER" id="PTHR30518">
    <property type="entry name" value="ENDOLYTIC MUREIN TRANSGLYCOSYLASE"/>
    <property type="match status" value="1"/>
</dbReference>
<comment type="similarity">
    <text evidence="7">Belongs to the transglycosylase MltG family.</text>
</comment>
<evidence type="ECO:0000256" key="7">
    <source>
        <dbReference type="HAMAP-Rule" id="MF_02065"/>
    </source>
</evidence>
<evidence type="ECO:0000256" key="2">
    <source>
        <dbReference type="ARBA" id="ARBA00022692"/>
    </source>
</evidence>
<name>A0A239PG15_9ACTN</name>
<evidence type="ECO:0000256" key="5">
    <source>
        <dbReference type="ARBA" id="ARBA00023239"/>
    </source>
</evidence>
<evidence type="ECO:0000313" key="10">
    <source>
        <dbReference type="Proteomes" id="UP000198362"/>
    </source>
</evidence>
<dbReference type="GO" id="GO:0071555">
    <property type="term" value="P:cell wall organization"/>
    <property type="evidence" value="ECO:0007669"/>
    <property type="project" value="UniProtKB-KW"/>
</dbReference>
<keyword evidence="2 7" id="KW-0812">Transmembrane</keyword>
<keyword evidence="10" id="KW-1185">Reference proteome</keyword>
<gene>
    <name evidence="7" type="primary">mltG</name>
    <name evidence="9" type="ORF">SAMN05421812_12949</name>
</gene>
<dbReference type="Pfam" id="PF02618">
    <property type="entry name" value="YceG"/>
    <property type="match status" value="1"/>
</dbReference>
<proteinExistence type="inferred from homology"/>
<keyword evidence="6 7" id="KW-0961">Cell wall biogenesis/degradation</keyword>
<dbReference type="Proteomes" id="UP000198362">
    <property type="component" value="Unassembled WGS sequence"/>
</dbReference>
<comment type="function">
    <text evidence="7">Functions as a peptidoglycan terminase that cleaves nascent peptidoglycan strands endolytically to terminate their elongation.</text>
</comment>